<dbReference type="InterPro" id="IPR049627">
    <property type="entry name" value="SLX8"/>
</dbReference>
<dbReference type="PANTHER" id="PTHR47094:SF1">
    <property type="entry name" value="RING-TYPE E3 UBIQUITIN TRANSFERASE"/>
    <property type="match status" value="1"/>
</dbReference>
<dbReference type="PROSITE" id="PS50089">
    <property type="entry name" value="ZF_RING_2"/>
    <property type="match status" value="1"/>
</dbReference>
<dbReference type="Gene3D" id="3.30.40.10">
    <property type="entry name" value="Zinc/RING finger domain, C3HC4 (zinc finger)"/>
    <property type="match status" value="1"/>
</dbReference>
<evidence type="ECO:0000256" key="3">
    <source>
        <dbReference type="ARBA" id="ARBA00022833"/>
    </source>
</evidence>
<reference evidence="7" key="1">
    <citation type="journal article" date="2020" name="Stud. Mycol.">
        <title>101 Dothideomycetes genomes: a test case for predicting lifestyles and emergence of pathogens.</title>
        <authorList>
            <person name="Haridas S."/>
            <person name="Albert R."/>
            <person name="Binder M."/>
            <person name="Bloem J."/>
            <person name="Labutti K."/>
            <person name="Salamov A."/>
            <person name="Andreopoulos B."/>
            <person name="Baker S."/>
            <person name="Barry K."/>
            <person name="Bills G."/>
            <person name="Bluhm B."/>
            <person name="Cannon C."/>
            <person name="Castanera R."/>
            <person name="Culley D."/>
            <person name="Daum C."/>
            <person name="Ezra D."/>
            <person name="Gonzalez J."/>
            <person name="Henrissat B."/>
            <person name="Kuo A."/>
            <person name="Liang C."/>
            <person name="Lipzen A."/>
            <person name="Lutzoni F."/>
            <person name="Magnuson J."/>
            <person name="Mondo S."/>
            <person name="Nolan M."/>
            <person name="Ohm R."/>
            <person name="Pangilinan J."/>
            <person name="Park H.-J."/>
            <person name="Ramirez L."/>
            <person name="Alfaro M."/>
            <person name="Sun H."/>
            <person name="Tritt A."/>
            <person name="Yoshinaga Y."/>
            <person name="Zwiers L.-H."/>
            <person name="Turgeon B."/>
            <person name="Goodwin S."/>
            <person name="Spatafora J."/>
            <person name="Crous P."/>
            <person name="Grigoriev I."/>
        </authorList>
    </citation>
    <scope>NUCLEOTIDE SEQUENCE</scope>
    <source>
        <strain evidence="7">CBS 627.86</strain>
    </source>
</reference>
<dbReference type="Pfam" id="PF13920">
    <property type="entry name" value="zf-C3HC4_3"/>
    <property type="match status" value="1"/>
</dbReference>
<name>A0A6A5ZV21_9PLEO</name>
<dbReference type="InterPro" id="IPR017907">
    <property type="entry name" value="Znf_RING_CS"/>
</dbReference>
<feature type="domain" description="RING-type" evidence="6">
    <location>
        <begin position="158"/>
        <end position="207"/>
    </location>
</feature>
<protein>
    <recommendedName>
        <fullName evidence="6">RING-type domain-containing protein</fullName>
    </recommendedName>
</protein>
<dbReference type="GO" id="GO:0016567">
    <property type="term" value="P:protein ubiquitination"/>
    <property type="evidence" value="ECO:0007669"/>
    <property type="project" value="UniProtKB-UniPathway"/>
</dbReference>
<dbReference type="InterPro" id="IPR013083">
    <property type="entry name" value="Znf_RING/FYVE/PHD"/>
</dbReference>
<dbReference type="AlphaFoldDB" id="A0A6A5ZV21"/>
<gene>
    <name evidence="7" type="ORF">BDV96DRAFT_468220</name>
</gene>
<feature type="region of interest" description="Disordered" evidence="5">
    <location>
        <begin position="78"/>
        <end position="106"/>
    </location>
</feature>
<evidence type="ECO:0000313" key="7">
    <source>
        <dbReference type="EMBL" id="KAF2122657.1"/>
    </source>
</evidence>
<evidence type="ECO:0000256" key="2">
    <source>
        <dbReference type="ARBA" id="ARBA00022771"/>
    </source>
</evidence>
<keyword evidence="1" id="KW-0479">Metal-binding</keyword>
<dbReference type="GO" id="GO:0140082">
    <property type="term" value="F:SUMO-ubiquitin ligase activity"/>
    <property type="evidence" value="ECO:0007669"/>
    <property type="project" value="TreeGrafter"/>
</dbReference>
<evidence type="ECO:0000256" key="1">
    <source>
        <dbReference type="ARBA" id="ARBA00022723"/>
    </source>
</evidence>
<evidence type="ECO:0000256" key="4">
    <source>
        <dbReference type="PROSITE-ProRule" id="PRU00175"/>
    </source>
</evidence>
<dbReference type="SUPFAM" id="SSF57850">
    <property type="entry name" value="RING/U-box"/>
    <property type="match status" value="1"/>
</dbReference>
<dbReference type="OrthoDB" id="6270329at2759"/>
<proteinExistence type="predicted"/>
<dbReference type="SMART" id="SM00184">
    <property type="entry name" value="RING"/>
    <property type="match status" value="1"/>
</dbReference>
<feature type="non-terminal residue" evidence="7">
    <location>
        <position position="239"/>
    </location>
</feature>
<dbReference type="GO" id="GO:0032183">
    <property type="term" value="F:SUMO binding"/>
    <property type="evidence" value="ECO:0007669"/>
    <property type="project" value="TreeGrafter"/>
</dbReference>
<keyword evidence="3" id="KW-0862">Zinc</keyword>
<accession>A0A6A5ZV21</accession>
<dbReference type="UniPathway" id="UPA00143"/>
<evidence type="ECO:0000313" key="8">
    <source>
        <dbReference type="Proteomes" id="UP000799770"/>
    </source>
</evidence>
<feature type="non-terminal residue" evidence="7">
    <location>
        <position position="1"/>
    </location>
</feature>
<organism evidence="7 8">
    <name type="scientific">Lophiotrema nucula</name>
    <dbReference type="NCBI Taxonomy" id="690887"/>
    <lineage>
        <taxon>Eukaryota</taxon>
        <taxon>Fungi</taxon>
        <taxon>Dikarya</taxon>
        <taxon>Ascomycota</taxon>
        <taxon>Pezizomycotina</taxon>
        <taxon>Dothideomycetes</taxon>
        <taxon>Pleosporomycetidae</taxon>
        <taxon>Pleosporales</taxon>
        <taxon>Lophiotremataceae</taxon>
        <taxon>Lophiotrema</taxon>
    </lineage>
</organism>
<dbReference type="GO" id="GO:0033768">
    <property type="term" value="C:SUMO-targeted ubiquitin ligase complex"/>
    <property type="evidence" value="ECO:0007669"/>
    <property type="project" value="TreeGrafter"/>
</dbReference>
<dbReference type="PROSITE" id="PS00518">
    <property type="entry name" value="ZF_RING_1"/>
    <property type="match status" value="1"/>
</dbReference>
<keyword evidence="2 4" id="KW-0863">Zinc-finger</keyword>
<keyword evidence="8" id="KW-1185">Reference proteome</keyword>
<evidence type="ECO:0000259" key="6">
    <source>
        <dbReference type="PROSITE" id="PS50089"/>
    </source>
</evidence>
<dbReference type="GO" id="GO:0061630">
    <property type="term" value="F:ubiquitin protein ligase activity"/>
    <property type="evidence" value="ECO:0007669"/>
    <property type="project" value="InterPro"/>
</dbReference>
<dbReference type="EMBL" id="ML977310">
    <property type="protein sequence ID" value="KAF2122657.1"/>
    <property type="molecule type" value="Genomic_DNA"/>
</dbReference>
<dbReference type="GO" id="GO:0008270">
    <property type="term" value="F:zinc ion binding"/>
    <property type="evidence" value="ECO:0007669"/>
    <property type="project" value="UniProtKB-KW"/>
</dbReference>
<dbReference type="PANTHER" id="PTHR47094">
    <property type="entry name" value="ELFLESS, ISOFORM B"/>
    <property type="match status" value="1"/>
</dbReference>
<dbReference type="InterPro" id="IPR001841">
    <property type="entry name" value="Znf_RING"/>
</dbReference>
<sequence>SPPPARFLDNILNPADDYSLPFGYHRHLASPPPRHRTRSPTPPCLAYTAASMPPMRSARLPSGYVDLTSEPEPELEVVELSHRRTKRESPTPGPSAKRLRRNNGTAADIATPPAKIEEIDLSDEKTTVQDILQKQRADAVKAQQKPEEKATSFKSFTCVICMDTPTDLTATSCGHLFCHECLMTALLAGENRSGPNEPKRSQCPVCRKFISRTKTSDVIPMSLMKKSAMDKQMREAAAA</sequence>
<evidence type="ECO:0000256" key="5">
    <source>
        <dbReference type="SAM" id="MobiDB-lite"/>
    </source>
</evidence>
<dbReference type="GO" id="GO:0006511">
    <property type="term" value="P:ubiquitin-dependent protein catabolic process"/>
    <property type="evidence" value="ECO:0007669"/>
    <property type="project" value="TreeGrafter"/>
</dbReference>
<dbReference type="Proteomes" id="UP000799770">
    <property type="component" value="Unassembled WGS sequence"/>
</dbReference>